<dbReference type="InterPro" id="IPR034772">
    <property type="entry name" value="CPSF6/7"/>
</dbReference>
<reference evidence="5" key="2">
    <citation type="submission" date="2023-06" db="EMBL/GenBank/DDBJ databases">
        <authorList>
            <person name="Ma L."/>
            <person name="Liu K.-W."/>
            <person name="Li Z."/>
            <person name="Hsiao Y.-Y."/>
            <person name="Qi Y."/>
            <person name="Fu T."/>
            <person name="Tang G."/>
            <person name="Zhang D."/>
            <person name="Sun W.-H."/>
            <person name="Liu D.-K."/>
            <person name="Li Y."/>
            <person name="Chen G.-Z."/>
            <person name="Liu X.-D."/>
            <person name="Liao X.-Y."/>
            <person name="Jiang Y.-T."/>
            <person name="Yu X."/>
            <person name="Hao Y."/>
            <person name="Huang J."/>
            <person name="Zhao X.-W."/>
            <person name="Ke S."/>
            <person name="Chen Y.-Y."/>
            <person name="Wu W.-L."/>
            <person name="Hsu J.-L."/>
            <person name="Lin Y.-F."/>
            <person name="Huang M.-D."/>
            <person name="Li C.-Y."/>
            <person name="Huang L."/>
            <person name="Wang Z.-W."/>
            <person name="Zhao X."/>
            <person name="Zhong W.-Y."/>
            <person name="Peng D.-H."/>
            <person name="Ahmad S."/>
            <person name="Lan S."/>
            <person name="Zhang J.-S."/>
            <person name="Tsai W.-C."/>
            <person name="Van De Peer Y."/>
            <person name="Liu Z.-J."/>
        </authorList>
    </citation>
    <scope>NUCLEOTIDE SEQUENCE</scope>
    <source>
        <strain evidence="5">CP</strain>
        <tissue evidence="5">Leaves</tissue>
    </source>
</reference>
<dbReference type="Proteomes" id="UP001180020">
    <property type="component" value="Unassembled WGS sequence"/>
</dbReference>
<dbReference type="GO" id="GO:0005634">
    <property type="term" value="C:nucleus"/>
    <property type="evidence" value="ECO:0007669"/>
    <property type="project" value="UniProtKB-SubCell"/>
</dbReference>
<feature type="compositionally biased region" description="Low complexity" evidence="3">
    <location>
        <begin position="96"/>
        <end position="106"/>
    </location>
</feature>
<feature type="compositionally biased region" description="Basic and acidic residues" evidence="3">
    <location>
        <begin position="61"/>
        <end position="73"/>
    </location>
</feature>
<name>A0AAV9EXR9_ACOCL</name>
<dbReference type="GO" id="GO:0003723">
    <property type="term" value="F:RNA binding"/>
    <property type="evidence" value="ECO:0007669"/>
    <property type="project" value="UniProtKB-UniRule"/>
</dbReference>
<feature type="region of interest" description="Disordered" evidence="3">
    <location>
        <begin position="290"/>
        <end position="342"/>
    </location>
</feature>
<evidence type="ECO:0000313" key="6">
    <source>
        <dbReference type="Proteomes" id="UP001180020"/>
    </source>
</evidence>
<evidence type="ECO:0000256" key="3">
    <source>
        <dbReference type="SAM" id="MobiDB-lite"/>
    </source>
</evidence>
<feature type="compositionally biased region" description="Gly residues" evidence="3">
    <location>
        <begin position="468"/>
        <end position="485"/>
    </location>
</feature>
<feature type="compositionally biased region" description="Basic and acidic residues" evidence="3">
    <location>
        <begin position="619"/>
        <end position="644"/>
    </location>
</feature>
<organism evidence="5 6">
    <name type="scientific">Acorus calamus</name>
    <name type="common">Sweet flag</name>
    <dbReference type="NCBI Taxonomy" id="4465"/>
    <lineage>
        <taxon>Eukaryota</taxon>
        <taxon>Viridiplantae</taxon>
        <taxon>Streptophyta</taxon>
        <taxon>Embryophyta</taxon>
        <taxon>Tracheophyta</taxon>
        <taxon>Spermatophyta</taxon>
        <taxon>Magnoliopsida</taxon>
        <taxon>Liliopsida</taxon>
        <taxon>Acoraceae</taxon>
        <taxon>Acorus</taxon>
    </lineage>
</organism>
<dbReference type="PROSITE" id="PS50102">
    <property type="entry name" value="RRM"/>
    <property type="match status" value="1"/>
</dbReference>
<keyword evidence="6" id="KW-1185">Reference proteome</keyword>
<evidence type="ECO:0000256" key="1">
    <source>
        <dbReference type="ARBA" id="ARBA00006265"/>
    </source>
</evidence>
<accession>A0AAV9EXR9</accession>
<dbReference type="InterPro" id="IPR035979">
    <property type="entry name" value="RBD_domain_sf"/>
</dbReference>
<feature type="compositionally biased region" description="Acidic residues" evidence="3">
    <location>
        <begin position="23"/>
        <end position="36"/>
    </location>
</feature>
<dbReference type="AlphaFoldDB" id="A0AAV9EXR9"/>
<comment type="caution">
    <text evidence="5">The sequence shown here is derived from an EMBL/GenBank/DDBJ whole genome shotgun (WGS) entry which is preliminary data.</text>
</comment>
<feature type="compositionally biased region" description="Pro residues" evidence="3">
    <location>
        <begin position="169"/>
        <end position="183"/>
    </location>
</feature>
<dbReference type="SMART" id="SM00360">
    <property type="entry name" value="RRM"/>
    <property type="match status" value="1"/>
</dbReference>
<proteinExistence type="inferred from homology"/>
<feature type="compositionally biased region" description="Low complexity" evidence="3">
    <location>
        <begin position="290"/>
        <end position="306"/>
    </location>
</feature>
<comment type="similarity">
    <text evidence="1">Belongs to the RRM CPSF6/7 family.</text>
</comment>
<dbReference type="SUPFAM" id="SSF54928">
    <property type="entry name" value="RNA-binding domain, RBD"/>
    <property type="match status" value="1"/>
</dbReference>
<feature type="domain" description="RRM" evidence="4">
    <location>
        <begin position="199"/>
        <end position="277"/>
    </location>
</feature>
<evidence type="ECO:0000313" key="5">
    <source>
        <dbReference type="EMBL" id="KAK1316988.1"/>
    </source>
</evidence>
<dbReference type="EMBL" id="JAUJYO010000005">
    <property type="protein sequence ID" value="KAK1316988.1"/>
    <property type="molecule type" value="Genomic_DNA"/>
</dbReference>
<evidence type="ECO:0000259" key="4">
    <source>
        <dbReference type="PROSITE" id="PS50102"/>
    </source>
</evidence>
<protein>
    <recommendedName>
        <fullName evidence="4">RRM domain-containing protein</fullName>
    </recommendedName>
</protein>
<feature type="compositionally biased region" description="Basic and acidic residues" evidence="3">
    <location>
        <begin position="495"/>
        <end position="508"/>
    </location>
</feature>
<dbReference type="CDD" id="cd12372">
    <property type="entry name" value="RRM_CFIm68_CFIm59"/>
    <property type="match status" value="1"/>
</dbReference>
<dbReference type="GO" id="GO:0006397">
    <property type="term" value="P:mRNA processing"/>
    <property type="evidence" value="ECO:0007669"/>
    <property type="project" value="UniProtKB-KW"/>
</dbReference>
<feature type="compositionally biased region" description="Basic and acidic residues" evidence="3">
    <location>
        <begin position="595"/>
        <end position="609"/>
    </location>
</feature>
<feature type="compositionally biased region" description="Gly residues" evidence="3">
    <location>
        <begin position="307"/>
        <end position="342"/>
    </location>
</feature>
<dbReference type="Gene3D" id="3.30.70.330">
    <property type="match status" value="1"/>
</dbReference>
<dbReference type="Pfam" id="PF00076">
    <property type="entry name" value="RRM_1"/>
    <property type="match status" value="1"/>
</dbReference>
<feature type="compositionally biased region" description="Pro residues" evidence="3">
    <location>
        <begin position="107"/>
        <end position="117"/>
    </location>
</feature>
<dbReference type="PANTHER" id="PTHR23204">
    <property type="entry name" value="CLEAVAGE AND POLYADENYLATION SPECIFIC FACTOR"/>
    <property type="match status" value="1"/>
</dbReference>
<evidence type="ECO:0000256" key="2">
    <source>
        <dbReference type="PROSITE-ProRule" id="PRU00176"/>
    </source>
</evidence>
<keyword evidence="2" id="KW-0694">RNA-binding</keyword>
<reference evidence="5" key="1">
    <citation type="journal article" date="2023" name="Nat. Commun.">
        <title>Diploid and tetraploid genomes of Acorus and the evolution of monocots.</title>
        <authorList>
            <person name="Ma L."/>
            <person name="Liu K.W."/>
            <person name="Li Z."/>
            <person name="Hsiao Y.Y."/>
            <person name="Qi Y."/>
            <person name="Fu T."/>
            <person name="Tang G.D."/>
            <person name="Zhang D."/>
            <person name="Sun W.H."/>
            <person name="Liu D.K."/>
            <person name="Li Y."/>
            <person name="Chen G.Z."/>
            <person name="Liu X.D."/>
            <person name="Liao X.Y."/>
            <person name="Jiang Y.T."/>
            <person name="Yu X."/>
            <person name="Hao Y."/>
            <person name="Huang J."/>
            <person name="Zhao X.W."/>
            <person name="Ke S."/>
            <person name="Chen Y.Y."/>
            <person name="Wu W.L."/>
            <person name="Hsu J.L."/>
            <person name="Lin Y.F."/>
            <person name="Huang M.D."/>
            <person name="Li C.Y."/>
            <person name="Huang L."/>
            <person name="Wang Z.W."/>
            <person name="Zhao X."/>
            <person name="Zhong W.Y."/>
            <person name="Peng D.H."/>
            <person name="Ahmad S."/>
            <person name="Lan S."/>
            <person name="Zhang J.S."/>
            <person name="Tsai W.C."/>
            <person name="Van de Peer Y."/>
            <person name="Liu Z.J."/>
        </authorList>
    </citation>
    <scope>NUCLEOTIDE SEQUENCE</scope>
    <source>
        <strain evidence="5">CP</strain>
    </source>
</reference>
<feature type="region of interest" description="Disordered" evidence="3">
    <location>
        <begin position="467"/>
        <end position="644"/>
    </location>
</feature>
<gene>
    <name evidence="5" type="ORF">QJS10_CPA05g02046</name>
</gene>
<dbReference type="InterPro" id="IPR000504">
    <property type="entry name" value="RRM_dom"/>
</dbReference>
<dbReference type="InterPro" id="IPR012677">
    <property type="entry name" value="Nucleotide-bd_a/b_plait_sf"/>
</dbReference>
<feature type="region of interest" description="Disordered" evidence="3">
    <location>
        <begin position="1"/>
        <end position="196"/>
    </location>
</feature>
<feature type="compositionally biased region" description="Basic and acidic residues" evidence="3">
    <location>
        <begin position="522"/>
        <end position="588"/>
    </location>
</feature>
<sequence length="644" mass="68203">MEDDVGDFDGGDHRISAAADEGFLGEEEDDDYDDLYNDVNVGEGFLQSLQRPNHPGFGGGGEREAPPPVEDQRAPPQPPPSSVTAERASIPGVGQGVPYVGVRAPAQPFPPMMPPSAAPAGGPGGGGLRVELGQPSGPSVRYGENQGQFGHLNEGFARQGVQQQQQQQLPPPQPQPQPQPPQPQSAYNVNGGGGGGGGTTLFVGDLHWWTTDADLENELCKYGQVKEVKFFDEKASGKSKGYCQVDFFDPAAATACKEGMNGHLFNGRPCVVAFASPFNIRRMGEARLGKNQGLSSQGGSQVQQGNRVGGADAGRGGGGAIPTGGNYGRGPGGWGRGRGQMGGPMRNRVGAGGRGIMGNGSAGGGGFGGPGVPPVMPPQAMGFDPTYGAAAAAAHMGRMAGYGGFPGGGPGGPTFPGLMASFPPATAGGMGLAGVAPHVNPAFFGRGMGMMPAPGMDGSGMGMWTDPGMGGGWGGGDEGGGGGRAGESSYGEDAASDHQYGEPSHEKVGGGGGWSNAGRETPASERRYPRDDREKDVGHDWAERRPHRDDRERERERERDRDRDRERERERERERDRERYRDERDRHGDHHYRHREREGDHDDELDRGRSSGRSRSKPRVLEEEHQRGRSRDADYSKRRRLPSE</sequence>